<keyword evidence="3" id="KW-0732">Signal</keyword>
<dbReference type="Proteomes" id="UP000266861">
    <property type="component" value="Unassembled WGS sequence"/>
</dbReference>
<keyword evidence="2" id="KW-1133">Transmembrane helix</keyword>
<feature type="transmembrane region" description="Helical" evidence="2">
    <location>
        <begin position="716"/>
        <end position="736"/>
    </location>
</feature>
<keyword evidence="5" id="KW-1185">Reference proteome</keyword>
<feature type="transmembrane region" description="Helical" evidence="2">
    <location>
        <begin position="748"/>
        <end position="770"/>
    </location>
</feature>
<dbReference type="EMBL" id="PQFF01000449">
    <property type="protein sequence ID" value="RHZ49469.1"/>
    <property type="molecule type" value="Genomic_DNA"/>
</dbReference>
<organism evidence="4 5">
    <name type="scientific">Diversispora epigaea</name>
    <dbReference type="NCBI Taxonomy" id="1348612"/>
    <lineage>
        <taxon>Eukaryota</taxon>
        <taxon>Fungi</taxon>
        <taxon>Fungi incertae sedis</taxon>
        <taxon>Mucoromycota</taxon>
        <taxon>Glomeromycotina</taxon>
        <taxon>Glomeromycetes</taxon>
        <taxon>Diversisporales</taxon>
        <taxon>Diversisporaceae</taxon>
        <taxon>Diversispora</taxon>
    </lineage>
</organism>
<keyword evidence="2" id="KW-0812">Transmembrane</keyword>
<keyword evidence="2" id="KW-0472">Membrane</keyword>
<evidence type="ECO:0000256" key="1">
    <source>
        <dbReference type="SAM" id="MobiDB-lite"/>
    </source>
</evidence>
<evidence type="ECO:0000313" key="5">
    <source>
        <dbReference type="Proteomes" id="UP000266861"/>
    </source>
</evidence>
<name>A0A397GH55_9GLOM</name>
<sequence length="968" mass="109606">MIRSSLNLMVLLITWITIFSLTSSVSVYGSFTHIETKSYETSPKPMMWQYGKYIDGTVVLRIINVENISDTGDVVLIRQMLSLRIIYPNGTVSEIDKGLEIQEFNWQITTTSDGINQDPISIFALQRDNLLVRYFKASNTSDITTYEEWGRIIDWNGNLYDEVNLGRAYIQDGEWFPSVTTIVTNVDPAKGFIRIAGLNETYIEWQQYMIDNSFNLIKLSEGNITLSPNEAYGVISTIATVDEGYSIIMGNTTSGNSNFNNPLEIYATVYELKIGYNETQFSAPKLLYQSSLPNITLYNIFCGISSTGIGQVCILTILQDVTQGNVTSSTDYYVKFDFLSSGSVIKITPLNNLPKLPTNLTSAWTIESNPLESIPYGGYFLYSYFLNGSDQNFYGYYFNEIKNEYDKWEFPEPSVLNPKGIFIILPKNTLLISQKESNNTWGFLTTNIPNYSGISDNGYSNLLINFTNPSINASIPNISNLTDMGNITITYYDLVELSDGNLWIYRIDNSVTQNVTRQFVNGNNNEFCSISENGLTVTVKVIRSTFSYPSSQFYVKVGNNFVKNKAYGEPIKGINDNIWKFNTNPIEEESFKSGSVSGSLRLTIEGTEHYENLNTTGKDDFFFDLKDKLSKILSIDSKLLSSNMRTQIDNTLSNRQILISLNIQSSKKERRVKSIIDDLNDMIKYKSITAISLFPSTNYLDEDFGFVPNQNLWEKYRLEFVVFILALGILVFLFLLAHKKERKGRNVIVLQLGLIIFDFVMDILFVSFNGDAVKVLYIPSVVFLTVPVTVNTIWAFYIIFNESRSKNFLDWFTQHEKVASIFAVLSGADITALSILHSNLAGFEFFNAPFSTKGKNRIFFASCLNIFIEGIPQVIIQILYLLSVVTYDIIPLFALISSCLNLLINIVGRLFQTINICRHRSLEAPATERNFTSDELMSHSIHVKDENDSKKNSLTKRSSKGSFQEVIS</sequence>
<dbReference type="OrthoDB" id="2403103at2759"/>
<evidence type="ECO:0000256" key="2">
    <source>
        <dbReference type="SAM" id="Phobius"/>
    </source>
</evidence>
<comment type="caution">
    <text evidence="4">The sequence shown here is derived from an EMBL/GenBank/DDBJ whole genome shotgun (WGS) entry which is preliminary data.</text>
</comment>
<dbReference type="STRING" id="1348612.A0A397GH55"/>
<feature type="transmembrane region" description="Helical" evidence="2">
    <location>
        <begin position="889"/>
        <end position="911"/>
    </location>
</feature>
<dbReference type="AlphaFoldDB" id="A0A397GH55"/>
<accession>A0A397GH55</accession>
<feature type="chain" id="PRO_5017200000" evidence="3">
    <location>
        <begin position="25"/>
        <end position="968"/>
    </location>
</feature>
<evidence type="ECO:0000313" key="4">
    <source>
        <dbReference type="EMBL" id="RHZ49469.1"/>
    </source>
</evidence>
<feature type="transmembrane region" description="Helical" evidence="2">
    <location>
        <begin position="776"/>
        <end position="800"/>
    </location>
</feature>
<gene>
    <name evidence="4" type="ORF">Glove_520g5</name>
</gene>
<feature type="transmembrane region" description="Helical" evidence="2">
    <location>
        <begin position="858"/>
        <end position="883"/>
    </location>
</feature>
<feature type="signal peptide" evidence="3">
    <location>
        <begin position="1"/>
        <end position="24"/>
    </location>
</feature>
<reference evidence="4 5" key="1">
    <citation type="submission" date="2018-08" db="EMBL/GenBank/DDBJ databases">
        <title>Genome and evolution of the arbuscular mycorrhizal fungus Diversispora epigaea (formerly Glomus versiforme) and its bacterial endosymbionts.</title>
        <authorList>
            <person name="Sun X."/>
            <person name="Fei Z."/>
            <person name="Harrison M."/>
        </authorList>
    </citation>
    <scope>NUCLEOTIDE SEQUENCE [LARGE SCALE GENOMIC DNA]</scope>
    <source>
        <strain evidence="4 5">IT104</strain>
    </source>
</reference>
<evidence type="ECO:0000256" key="3">
    <source>
        <dbReference type="SAM" id="SignalP"/>
    </source>
</evidence>
<feature type="region of interest" description="Disordered" evidence="1">
    <location>
        <begin position="944"/>
        <end position="968"/>
    </location>
</feature>
<proteinExistence type="predicted"/>
<protein>
    <submittedName>
        <fullName evidence="4">Uncharacterized protein</fullName>
    </submittedName>
</protein>